<dbReference type="Gene3D" id="2.40.70.10">
    <property type="entry name" value="Acid Proteases"/>
    <property type="match status" value="1"/>
</dbReference>
<organism evidence="4 5">
    <name type="scientific">Lyophyllum shimeji</name>
    <name type="common">Hon-shimeji</name>
    <name type="synonym">Tricholoma shimeji</name>
    <dbReference type="NCBI Taxonomy" id="47721"/>
    <lineage>
        <taxon>Eukaryota</taxon>
        <taxon>Fungi</taxon>
        <taxon>Dikarya</taxon>
        <taxon>Basidiomycota</taxon>
        <taxon>Agaricomycotina</taxon>
        <taxon>Agaricomycetes</taxon>
        <taxon>Agaricomycetidae</taxon>
        <taxon>Agaricales</taxon>
        <taxon>Tricholomatineae</taxon>
        <taxon>Lyophyllaceae</taxon>
        <taxon>Lyophyllum</taxon>
    </lineage>
</organism>
<keyword evidence="5" id="KW-1185">Reference proteome</keyword>
<dbReference type="EMBL" id="BRPK01000013">
    <property type="protein sequence ID" value="GLB43273.1"/>
    <property type="molecule type" value="Genomic_DNA"/>
</dbReference>
<dbReference type="AlphaFoldDB" id="A0A9P3PWI0"/>
<dbReference type="Proteomes" id="UP001063166">
    <property type="component" value="Unassembled WGS sequence"/>
</dbReference>
<dbReference type="PROSITE" id="PS51767">
    <property type="entry name" value="PEPTIDASE_A1"/>
    <property type="match status" value="1"/>
</dbReference>
<accession>A0A9P3PWI0</accession>
<name>A0A9P3PWI0_LYOSH</name>
<feature type="domain" description="Peptidase A1" evidence="3">
    <location>
        <begin position="100"/>
        <end position="284"/>
    </location>
</feature>
<dbReference type="Pfam" id="PF00026">
    <property type="entry name" value="Asp"/>
    <property type="match status" value="2"/>
</dbReference>
<dbReference type="PRINTS" id="PR00792">
    <property type="entry name" value="PEPSIN"/>
</dbReference>
<dbReference type="GO" id="GO:0004190">
    <property type="term" value="F:aspartic-type endopeptidase activity"/>
    <property type="evidence" value="ECO:0007669"/>
    <property type="project" value="InterPro"/>
</dbReference>
<protein>
    <submittedName>
        <fullName evidence="4">Peptidase A1 family protein</fullName>
    </submittedName>
</protein>
<evidence type="ECO:0000259" key="3">
    <source>
        <dbReference type="PROSITE" id="PS51767"/>
    </source>
</evidence>
<comment type="similarity">
    <text evidence="1">Belongs to the peptidase A1 family.</text>
</comment>
<dbReference type="FunFam" id="2.40.70.10:FF:000008">
    <property type="entry name" value="Cathepsin D"/>
    <property type="match status" value="1"/>
</dbReference>
<gene>
    <name evidence="4" type="primary">1-Apr</name>
    <name evidence="4" type="ORF">LshimejAT787_1301740</name>
</gene>
<dbReference type="PANTHER" id="PTHR47966">
    <property type="entry name" value="BETA-SITE APP-CLEAVING ENZYME, ISOFORM A-RELATED"/>
    <property type="match status" value="1"/>
</dbReference>
<evidence type="ECO:0000313" key="5">
    <source>
        <dbReference type="Proteomes" id="UP001063166"/>
    </source>
</evidence>
<evidence type="ECO:0000313" key="4">
    <source>
        <dbReference type="EMBL" id="GLB43273.1"/>
    </source>
</evidence>
<reference evidence="4" key="1">
    <citation type="submission" date="2022-07" db="EMBL/GenBank/DDBJ databases">
        <title>The genome of Lyophyllum shimeji provides insight into the initial evolution of ectomycorrhizal fungal genome.</title>
        <authorList>
            <person name="Kobayashi Y."/>
            <person name="Shibata T."/>
            <person name="Hirakawa H."/>
            <person name="Shigenobu S."/>
            <person name="Nishiyama T."/>
            <person name="Yamada A."/>
            <person name="Hasebe M."/>
            <person name="Kawaguchi M."/>
        </authorList>
    </citation>
    <scope>NUCLEOTIDE SEQUENCE</scope>
    <source>
        <strain evidence="4">AT787</strain>
    </source>
</reference>
<keyword evidence="2" id="KW-1015">Disulfide bond</keyword>
<evidence type="ECO:0000256" key="2">
    <source>
        <dbReference type="PIRSR" id="PIRSR601461-2"/>
    </source>
</evidence>
<dbReference type="InterPro" id="IPR001461">
    <property type="entry name" value="Aspartic_peptidase_A1"/>
</dbReference>
<sequence length="284" mass="31105">MACPLGAFSFSFKPVPAPITPHKHQRLELRTETHHVFTSLQLLARLSVLPFVTAGRVHKLQLTNSPITACHVAFQSAYLAEKYRASALSNAGGDRGNTEYSAQISIGTPPQKFSVSIDTGSGNLWVPSSKCTAKACMNHRKYDSAASTTYTKNGTKFANTYGSGSVEGFYSQDIVRIGNIVIEDQIFAETLQESNIVYARPDEPATFFSKGLIDLTFFSIRLGRSEQDPGEIMFGEIDRDAIKSRVVYAPVRHQAFWEVELEQAKLGETTITLKNTGAAIDSGT</sequence>
<dbReference type="InterPro" id="IPR033121">
    <property type="entry name" value="PEPTIDASE_A1"/>
</dbReference>
<dbReference type="InterPro" id="IPR021109">
    <property type="entry name" value="Peptidase_aspartic_dom_sf"/>
</dbReference>
<dbReference type="OrthoDB" id="771136at2759"/>
<dbReference type="GO" id="GO:0006508">
    <property type="term" value="P:proteolysis"/>
    <property type="evidence" value="ECO:0007669"/>
    <property type="project" value="InterPro"/>
</dbReference>
<feature type="disulfide bond" evidence="2">
    <location>
        <begin position="131"/>
        <end position="136"/>
    </location>
</feature>
<comment type="caution">
    <text evidence="4">The sequence shown here is derived from an EMBL/GenBank/DDBJ whole genome shotgun (WGS) entry which is preliminary data.</text>
</comment>
<dbReference type="SUPFAM" id="SSF50630">
    <property type="entry name" value="Acid proteases"/>
    <property type="match status" value="1"/>
</dbReference>
<evidence type="ECO:0000256" key="1">
    <source>
        <dbReference type="ARBA" id="ARBA00007447"/>
    </source>
</evidence>
<proteinExistence type="inferred from homology"/>
<dbReference type="PANTHER" id="PTHR47966:SF51">
    <property type="entry name" value="BETA-SITE APP-CLEAVING ENZYME, ISOFORM A-RELATED"/>
    <property type="match status" value="1"/>
</dbReference>